<dbReference type="Proteomes" id="UP000594480">
    <property type="component" value="Chromosome"/>
</dbReference>
<dbReference type="EMBL" id="CP064760">
    <property type="protein sequence ID" value="QPE04238.1"/>
    <property type="molecule type" value="Genomic_DNA"/>
</dbReference>
<evidence type="ECO:0008006" key="4">
    <source>
        <dbReference type="Google" id="ProtNLM"/>
    </source>
</evidence>
<dbReference type="AlphaFoldDB" id="A0A7S8MWI5"/>
<keyword evidence="3" id="KW-1185">Reference proteome</keyword>
<accession>A0A7S8MWI5</accession>
<gene>
    <name evidence="2" type="ORF">IT882_13775</name>
</gene>
<reference evidence="2 3" key="1">
    <citation type="submission" date="2020-11" db="EMBL/GenBank/DDBJ databases">
        <title>Amino acid is mineralized and recycled by bacteria in oceanic microbiome.</title>
        <authorList>
            <person name="Zheng L.Y."/>
        </authorList>
    </citation>
    <scope>NUCLEOTIDE SEQUENCE [LARGE SCALE GENOMIC DNA]</scope>
    <source>
        <strain evidence="2 3">A32-1</strain>
    </source>
</reference>
<evidence type="ECO:0000256" key="1">
    <source>
        <dbReference type="SAM" id="MobiDB-lite"/>
    </source>
</evidence>
<organism evidence="2 3">
    <name type="scientific">Microbacterium schleiferi</name>
    <dbReference type="NCBI Taxonomy" id="69362"/>
    <lineage>
        <taxon>Bacteria</taxon>
        <taxon>Bacillati</taxon>
        <taxon>Actinomycetota</taxon>
        <taxon>Actinomycetes</taxon>
        <taxon>Micrococcales</taxon>
        <taxon>Microbacteriaceae</taxon>
        <taxon>Microbacterium</taxon>
    </lineage>
</organism>
<protein>
    <recommendedName>
        <fullName evidence="4">Sugar ABC transporter ATPase</fullName>
    </recommendedName>
</protein>
<evidence type="ECO:0000313" key="3">
    <source>
        <dbReference type="Proteomes" id="UP000594480"/>
    </source>
</evidence>
<feature type="region of interest" description="Disordered" evidence="1">
    <location>
        <begin position="1"/>
        <end position="77"/>
    </location>
</feature>
<dbReference type="RefSeq" id="WP_195692316.1">
    <property type="nucleotide sequence ID" value="NZ_CP064760.1"/>
</dbReference>
<feature type="compositionally biased region" description="Acidic residues" evidence="1">
    <location>
        <begin position="37"/>
        <end position="50"/>
    </location>
</feature>
<dbReference type="KEGG" id="msf:IT882_13775"/>
<name>A0A7S8MWI5_9MICO</name>
<proteinExistence type="predicted"/>
<sequence>MTDSARDPLEEADTVEQIAPIEGAEPTVDPQRSSDDGSAEDAAVDIDPDIQPETQGDDPLRADLGDTGQGDLAPEDG</sequence>
<evidence type="ECO:0000313" key="2">
    <source>
        <dbReference type="EMBL" id="QPE04238.1"/>
    </source>
</evidence>